<comment type="caution">
    <text evidence="2">The sequence shown here is derived from an EMBL/GenBank/DDBJ whole genome shotgun (WGS) entry which is preliminary data.</text>
</comment>
<dbReference type="AlphaFoldDB" id="A0A7W9YWK1"/>
<dbReference type="Proteomes" id="UP000535501">
    <property type="component" value="Unassembled WGS sequence"/>
</dbReference>
<keyword evidence="2" id="KW-0238">DNA-binding</keyword>
<evidence type="ECO:0000259" key="1">
    <source>
        <dbReference type="SMART" id="SM00421"/>
    </source>
</evidence>
<name>A0A7W9YWK1_9HYPH</name>
<dbReference type="GO" id="GO:0006355">
    <property type="term" value="P:regulation of DNA-templated transcription"/>
    <property type="evidence" value="ECO:0007669"/>
    <property type="project" value="InterPro"/>
</dbReference>
<dbReference type="Gene3D" id="1.10.10.10">
    <property type="entry name" value="Winged helix-like DNA-binding domain superfamily/Winged helix DNA-binding domain"/>
    <property type="match status" value="1"/>
</dbReference>
<dbReference type="InterPro" id="IPR000792">
    <property type="entry name" value="Tscrpt_reg_LuxR_C"/>
</dbReference>
<dbReference type="RefSeq" id="WP_235864220.1">
    <property type="nucleotide sequence ID" value="NZ_JACHEJ010000003.1"/>
</dbReference>
<dbReference type="SUPFAM" id="SSF46894">
    <property type="entry name" value="C-terminal effector domain of the bipartite response regulators"/>
    <property type="match status" value="1"/>
</dbReference>
<sequence>MDAWVAADLAEAVSPEVLYRDILDHLSIKMRLTVVDIRADDPNDWYLDAKREFRFVSRLINVQSLLTGRIGDFSDQSFMHQSVLPHYQKVIAGRKPAIDFVNTRILGLNVGYDRIVLPQKTNGRPEWLISMTEGRFLVKPIDTNHDLDVSDERITQLLMEGLTSKEIAAEIGMSHRTVEHRLDVLKGRYGARNIVHLVTMLFGNHLRQGRG</sequence>
<evidence type="ECO:0000313" key="3">
    <source>
        <dbReference type="Proteomes" id="UP000535501"/>
    </source>
</evidence>
<accession>A0A7W9YWK1</accession>
<dbReference type="EMBL" id="JACHEJ010000003">
    <property type="protein sequence ID" value="MBB6179649.1"/>
    <property type="molecule type" value="Genomic_DNA"/>
</dbReference>
<gene>
    <name evidence="2" type="ORF">HNQ75_001617</name>
</gene>
<evidence type="ECO:0000313" key="2">
    <source>
        <dbReference type="EMBL" id="MBB6179649.1"/>
    </source>
</evidence>
<feature type="domain" description="HTH luxR-type" evidence="1">
    <location>
        <begin position="144"/>
        <end position="201"/>
    </location>
</feature>
<dbReference type="InterPro" id="IPR036388">
    <property type="entry name" value="WH-like_DNA-bd_sf"/>
</dbReference>
<dbReference type="Pfam" id="PF00196">
    <property type="entry name" value="GerE"/>
    <property type="match status" value="1"/>
</dbReference>
<reference evidence="2 3" key="1">
    <citation type="submission" date="2020-08" db="EMBL/GenBank/DDBJ databases">
        <title>Genomic Encyclopedia of Type Strains, Phase IV (KMG-IV): sequencing the most valuable type-strain genomes for metagenomic binning, comparative biology and taxonomic classification.</title>
        <authorList>
            <person name="Goeker M."/>
        </authorList>
    </citation>
    <scope>NUCLEOTIDE SEQUENCE [LARGE SCALE GENOMIC DNA]</scope>
    <source>
        <strain evidence="2 3">DSM 102134</strain>
    </source>
</reference>
<dbReference type="GO" id="GO:0003677">
    <property type="term" value="F:DNA binding"/>
    <property type="evidence" value="ECO:0007669"/>
    <property type="project" value="UniProtKB-KW"/>
</dbReference>
<proteinExistence type="predicted"/>
<dbReference type="InterPro" id="IPR016032">
    <property type="entry name" value="Sig_transdc_resp-reg_C-effctor"/>
</dbReference>
<dbReference type="SMART" id="SM00421">
    <property type="entry name" value="HTH_LUXR"/>
    <property type="match status" value="1"/>
</dbReference>
<keyword evidence="3" id="KW-1185">Reference proteome</keyword>
<organism evidence="2 3">
    <name type="scientific">Pseudorhizobium flavum</name>
    <dbReference type="NCBI Taxonomy" id="1335061"/>
    <lineage>
        <taxon>Bacteria</taxon>
        <taxon>Pseudomonadati</taxon>
        <taxon>Pseudomonadota</taxon>
        <taxon>Alphaproteobacteria</taxon>
        <taxon>Hyphomicrobiales</taxon>
        <taxon>Rhizobiaceae</taxon>
        <taxon>Rhizobium/Agrobacterium group</taxon>
        <taxon>Pseudorhizobium</taxon>
    </lineage>
</organism>
<protein>
    <submittedName>
        <fullName evidence="2">DNA-binding CsgD family transcriptional regulator</fullName>
    </submittedName>
</protein>